<proteinExistence type="predicted"/>
<keyword evidence="3" id="KW-1185">Reference proteome</keyword>
<feature type="transmembrane region" description="Helical" evidence="1">
    <location>
        <begin position="319"/>
        <end position="345"/>
    </location>
</feature>
<feature type="transmembrane region" description="Helical" evidence="1">
    <location>
        <begin position="29"/>
        <end position="60"/>
    </location>
</feature>
<gene>
    <name evidence="2" type="ORF">SMD27_08765</name>
</gene>
<reference evidence="2 3" key="1">
    <citation type="journal article" date="2016" name="Antonie Van Leeuwenhoek">
        <title>Dongia soli sp. nov., isolated from soil from Dokdo, Korea.</title>
        <authorList>
            <person name="Kim D.U."/>
            <person name="Lee H."/>
            <person name="Kim H."/>
            <person name="Kim S.G."/>
            <person name="Ka J.O."/>
        </authorList>
    </citation>
    <scope>NUCLEOTIDE SEQUENCE [LARGE SCALE GENOMIC DNA]</scope>
    <source>
        <strain evidence="2 3">D78</strain>
    </source>
</reference>
<name>A0ABU5EA50_9PROT</name>
<feature type="transmembrane region" description="Helical" evidence="1">
    <location>
        <begin position="276"/>
        <end position="299"/>
    </location>
</feature>
<evidence type="ECO:0000313" key="3">
    <source>
        <dbReference type="Proteomes" id="UP001279642"/>
    </source>
</evidence>
<feature type="transmembrane region" description="Helical" evidence="1">
    <location>
        <begin position="170"/>
        <end position="191"/>
    </location>
</feature>
<dbReference type="RefSeq" id="WP_320507992.1">
    <property type="nucleotide sequence ID" value="NZ_JAXCLW010000002.1"/>
</dbReference>
<dbReference type="EMBL" id="JAXCLW010000002">
    <property type="protein sequence ID" value="MDY0882934.1"/>
    <property type="molecule type" value="Genomic_DNA"/>
</dbReference>
<comment type="caution">
    <text evidence="2">The sequence shown here is derived from an EMBL/GenBank/DDBJ whole genome shotgun (WGS) entry which is preliminary data.</text>
</comment>
<dbReference type="Proteomes" id="UP001279642">
    <property type="component" value="Unassembled WGS sequence"/>
</dbReference>
<evidence type="ECO:0008006" key="4">
    <source>
        <dbReference type="Google" id="ProtNLM"/>
    </source>
</evidence>
<evidence type="ECO:0000313" key="2">
    <source>
        <dbReference type="EMBL" id="MDY0882934.1"/>
    </source>
</evidence>
<keyword evidence="1" id="KW-1133">Transmembrane helix</keyword>
<keyword evidence="1" id="KW-0812">Transmembrane</keyword>
<protein>
    <recommendedName>
        <fullName evidence="4">PurR-regulated permease PerM</fullName>
    </recommendedName>
</protein>
<feature type="transmembrane region" description="Helical" evidence="1">
    <location>
        <begin position="80"/>
        <end position="105"/>
    </location>
</feature>
<evidence type="ECO:0000256" key="1">
    <source>
        <dbReference type="SAM" id="Phobius"/>
    </source>
</evidence>
<keyword evidence="1" id="KW-0472">Membrane</keyword>
<feature type="transmembrane region" description="Helical" evidence="1">
    <location>
        <begin position="251"/>
        <end position="269"/>
    </location>
</feature>
<organism evidence="2 3">
    <name type="scientific">Dongia soli</name>
    <dbReference type="NCBI Taxonomy" id="600628"/>
    <lineage>
        <taxon>Bacteria</taxon>
        <taxon>Pseudomonadati</taxon>
        <taxon>Pseudomonadota</taxon>
        <taxon>Alphaproteobacteria</taxon>
        <taxon>Rhodospirillales</taxon>
        <taxon>Dongiaceae</taxon>
        <taxon>Dongia</taxon>
    </lineage>
</organism>
<accession>A0ABU5EA50</accession>
<sequence>MRDQDQGSTVFVTDHLSTGLVDPSLKYNIAAWVFMGIGLFLILYLGLLTSLLPGLLVYELVQMAGIRHRSFGVTYRAGKVIALSLLATFVTLLLLLAIGSVALMITDRSDSPFVLLQKMADIIDAARIHFPPWARHYLPANVEDLRATASDWLRVHASDLRQAGENFGRIFVRILIGMIIGGMIAISTGIMTQELKPLGRAMRDRLSFLGSAFRRVVFAQLRISALNTIFTAIYLIVLLPSLGVDLPLKKTMIAVTFIAGLIPVIGNLISNTIIVIVSLSASFLAAAGSLVFLVLIHKLEYFINARIIGTQIRARAWELLLAMLVMEAAFGIPGVIAAPIFYAYIKDELSARNLI</sequence>
<feature type="transmembrane region" description="Helical" evidence="1">
    <location>
        <begin position="212"/>
        <end position="239"/>
    </location>
</feature>